<sequence>MGIMLNTLLETQHSGPQTSLNPVVNYGQGGTPMMGSDPNKVLACYNLGSGPLGINLGSQNCSPQQRVGVKSPIAQLGEIEPPQNAIEGQGNRKCRKKKKKKKCNKKGKLNKGIVHLEEELVKPFSLKEIRDEIWSCEGNKSLGPDGCPQHLNEFWHVSLIGCMYKCIAKCLSIRLEDVIAKLVSDNQSTFVGGRNMLDGVVVANETIDFVKNERNPCLVFKVDFEKAYDSVNWGFLDYMLGRFGFYEKWRSWIRGCLHSSKVSILVNGSPSLEFPMGKGLHQGDPLASILFILMVEGFGALMKSASFKGFLKRIDVVGI</sequence>
<dbReference type="OrthoDB" id="1934719at2759"/>
<dbReference type="Pfam" id="PF00078">
    <property type="entry name" value="RVT_1"/>
    <property type="match status" value="1"/>
</dbReference>
<evidence type="ECO:0000313" key="2">
    <source>
        <dbReference type="Proteomes" id="UP000694853"/>
    </source>
</evidence>
<accession>A0A8B8K0H6</accession>
<dbReference type="PANTHER" id="PTHR46890">
    <property type="entry name" value="NON-LTR RETROLELEMENT REVERSE TRANSCRIPTASE-LIKE PROTEIN-RELATED"/>
    <property type="match status" value="1"/>
</dbReference>
<evidence type="ECO:0000313" key="3">
    <source>
        <dbReference type="RefSeq" id="XP_027337220.1"/>
    </source>
</evidence>
<dbReference type="InterPro" id="IPR000477">
    <property type="entry name" value="RT_dom"/>
</dbReference>
<name>A0A8B8K0H6_ABRPR</name>
<dbReference type="InterPro" id="IPR052343">
    <property type="entry name" value="Retrotransposon-Effector_Assoc"/>
</dbReference>
<dbReference type="PANTHER" id="PTHR46890:SF50">
    <property type="entry name" value="RNA-DIRECTED DNA POLYMERASE, EUKARYOTA, REVERSE TRANSCRIPTASE ZINC-BINDING DOMAIN PROTEIN-RELATED"/>
    <property type="match status" value="1"/>
</dbReference>
<proteinExistence type="predicted"/>
<organism evidence="2 3">
    <name type="scientific">Abrus precatorius</name>
    <name type="common">Indian licorice</name>
    <name type="synonym">Glycine abrus</name>
    <dbReference type="NCBI Taxonomy" id="3816"/>
    <lineage>
        <taxon>Eukaryota</taxon>
        <taxon>Viridiplantae</taxon>
        <taxon>Streptophyta</taxon>
        <taxon>Embryophyta</taxon>
        <taxon>Tracheophyta</taxon>
        <taxon>Spermatophyta</taxon>
        <taxon>Magnoliopsida</taxon>
        <taxon>eudicotyledons</taxon>
        <taxon>Gunneridae</taxon>
        <taxon>Pentapetalae</taxon>
        <taxon>rosids</taxon>
        <taxon>fabids</taxon>
        <taxon>Fabales</taxon>
        <taxon>Fabaceae</taxon>
        <taxon>Papilionoideae</taxon>
        <taxon>50 kb inversion clade</taxon>
        <taxon>NPAAA clade</taxon>
        <taxon>indigoferoid/millettioid clade</taxon>
        <taxon>Abreae</taxon>
        <taxon>Abrus</taxon>
    </lineage>
</organism>
<dbReference type="GeneID" id="113850897"/>
<dbReference type="AlphaFoldDB" id="A0A8B8K0H6"/>
<dbReference type="Proteomes" id="UP000694853">
    <property type="component" value="Unplaced"/>
</dbReference>
<feature type="domain" description="Reverse transcriptase" evidence="1">
    <location>
        <begin position="157"/>
        <end position="303"/>
    </location>
</feature>
<reference evidence="2" key="1">
    <citation type="journal article" date="2019" name="Toxins">
        <title>Detection of Abrin-Like and Prepropulchellin-Like Toxin Genes and Transcripts Using Whole Genome Sequencing and Full-Length Transcript Sequencing of Abrus precatorius.</title>
        <authorList>
            <person name="Hovde B.T."/>
            <person name="Daligault H.E."/>
            <person name="Hanschen E.R."/>
            <person name="Kunde Y.A."/>
            <person name="Johnson M.B."/>
            <person name="Starkenburg S.R."/>
            <person name="Johnson S.L."/>
        </authorList>
    </citation>
    <scope>NUCLEOTIDE SEQUENCE [LARGE SCALE GENOMIC DNA]</scope>
</reference>
<protein>
    <submittedName>
        <fullName evidence="3">Uncharacterized protein LOC113850897</fullName>
    </submittedName>
</protein>
<keyword evidence="2" id="KW-1185">Reference proteome</keyword>
<dbReference type="KEGG" id="aprc:113850897"/>
<evidence type="ECO:0000259" key="1">
    <source>
        <dbReference type="Pfam" id="PF00078"/>
    </source>
</evidence>
<reference evidence="3" key="2">
    <citation type="submission" date="2025-08" db="UniProtKB">
        <authorList>
            <consortium name="RefSeq"/>
        </authorList>
    </citation>
    <scope>IDENTIFICATION</scope>
    <source>
        <tissue evidence="3">Young leaves</tissue>
    </source>
</reference>
<dbReference type="RefSeq" id="XP_027337220.1">
    <property type="nucleotide sequence ID" value="XM_027481419.1"/>
</dbReference>
<gene>
    <name evidence="3" type="primary">LOC113850897</name>
</gene>